<evidence type="ECO:0000256" key="1">
    <source>
        <dbReference type="SAM" id="MobiDB-lite"/>
    </source>
</evidence>
<organism evidence="2">
    <name type="scientific">Moorena producens (strain JHB)</name>
    <dbReference type="NCBI Taxonomy" id="1454205"/>
    <lineage>
        <taxon>Bacteria</taxon>
        <taxon>Bacillati</taxon>
        <taxon>Cyanobacteriota</taxon>
        <taxon>Cyanophyceae</taxon>
        <taxon>Coleofasciculales</taxon>
        <taxon>Coleofasciculaceae</taxon>
        <taxon>Moorena</taxon>
    </lineage>
</organism>
<protein>
    <submittedName>
        <fullName evidence="2">Uncharacterized protein</fullName>
    </submittedName>
</protein>
<evidence type="ECO:0000313" key="2">
    <source>
        <dbReference type="EMBL" id="WAN69471.1"/>
    </source>
</evidence>
<dbReference type="EMBL" id="CP017708">
    <property type="protein sequence ID" value="WAN69471.1"/>
    <property type="molecule type" value="Genomic_DNA"/>
</dbReference>
<name>A0A9Q9UW35_MOOP1</name>
<reference evidence="2" key="2">
    <citation type="submission" date="2022-10" db="EMBL/GenBank/DDBJ databases">
        <authorList>
            <person name="Ngo T.-E."/>
        </authorList>
    </citation>
    <scope>NUCLEOTIDE SEQUENCE</scope>
    <source>
        <strain evidence="2">JHB</strain>
    </source>
</reference>
<proteinExistence type="predicted"/>
<feature type="region of interest" description="Disordered" evidence="1">
    <location>
        <begin position="58"/>
        <end position="79"/>
    </location>
</feature>
<gene>
    <name evidence="2" type="ORF">BJP36_35865</name>
</gene>
<dbReference type="Proteomes" id="UP000176944">
    <property type="component" value="Chromosome"/>
</dbReference>
<sequence>MTCSPPDGPRVSFFFNGATTNQSLTLPDLKARGFLDQRAALNRRVPIFDAAKNRTILNQKTRQDQVPSQFTTDPEGSSP</sequence>
<dbReference type="AlphaFoldDB" id="A0A9Q9UW35"/>
<accession>A0A9Q9UW35</accession>
<reference evidence="2" key="1">
    <citation type="journal article" date="2017" name="Proc. Natl. Acad. Sci. U.S.A.">
        <title>Comparative genomics uncovers the prolific and distinctive metabolic potential of the cyanobacterial genus Moorea.</title>
        <authorList>
            <person name="Leao T."/>
            <person name="Castelao G."/>
            <person name="Korobeynikov A."/>
            <person name="Monroe E.A."/>
            <person name="Podell S."/>
            <person name="Glukhov E."/>
            <person name="Allen E.E."/>
            <person name="Gerwick W.H."/>
            <person name="Gerwick L."/>
        </authorList>
    </citation>
    <scope>NUCLEOTIDE SEQUENCE</scope>
    <source>
        <strain evidence="2">JHB</strain>
    </source>
</reference>